<dbReference type="Proteomes" id="UP000177876">
    <property type="component" value="Unassembled WGS sequence"/>
</dbReference>
<reference evidence="2 3" key="1">
    <citation type="journal article" date="2016" name="Nat. Commun.">
        <title>Thousands of microbial genomes shed light on interconnected biogeochemical processes in an aquifer system.</title>
        <authorList>
            <person name="Anantharaman K."/>
            <person name="Brown C.T."/>
            <person name="Hug L.A."/>
            <person name="Sharon I."/>
            <person name="Castelle C.J."/>
            <person name="Probst A.J."/>
            <person name="Thomas B.C."/>
            <person name="Singh A."/>
            <person name="Wilkins M.J."/>
            <person name="Karaoz U."/>
            <person name="Brodie E.L."/>
            <person name="Williams K.H."/>
            <person name="Hubbard S.S."/>
            <person name="Banfield J.F."/>
        </authorList>
    </citation>
    <scope>NUCLEOTIDE SEQUENCE [LARGE SCALE GENOMIC DNA]</scope>
</reference>
<dbReference type="InterPro" id="IPR036527">
    <property type="entry name" value="SCP2_sterol-bd_dom_sf"/>
</dbReference>
<organism evidence="2 3">
    <name type="scientific">Candidatus Solincola sediminis</name>
    <dbReference type="NCBI Taxonomy" id="1797199"/>
    <lineage>
        <taxon>Bacteria</taxon>
        <taxon>Bacillati</taxon>
        <taxon>Actinomycetota</taxon>
        <taxon>Candidatus Geothermincolia</taxon>
        <taxon>Candidatus Geothermincolales</taxon>
        <taxon>Candidatus Geothermincolaceae</taxon>
        <taxon>Candidatus Solincola</taxon>
    </lineage>
</organism>
<sequence length="138" mass="15137">MADITLGSRADEVPMAGMLADMLKANLEKPAKMKIFNSLKTTVYLYAEDADAGMTMDFDKGKLVVYGGKEGKPKLEIATDAATLLELANLKIKMGMPYYFDATGRGVLKKLMKRQLKIKGMFGHPIALTKVTKVMSIN</sequence>
<evidence type="ECO:0000313" key="2">
    <source>
        <dbReference type="EMBL" id="OFW57902.1"/>
    </source>
</evidence>
<evidence type="ECO:0000313" key="3">
    <source>
        <dbReference type="Proteomes" id="UP000177876"/>
    </source>
</evidence>
<accession>A0A1F2WM41</accession>
<dbReference type="AlphaFoldDB" id="A0A1F2WM41"/>
<dbReference type="STRING" id="1797197.A2Y75_11735"/>
<protein>
    <recommendedName>
        <fullName evidence="1">SCP2 domain-containing protein</fullName>
    </recommendedName>
</protein>
<proteinExistence type="predicted"/>
<evidence type="ECO:0000259" key="1">
    <source>
        <dbReference type="Pfam" id="PF02036"/>
    </source>
</evidence>
<dbReference type="Pfam" id="PF02036">
    <property type="entry name" value="SCP2"/>
    <property type="match status" value="1"/>
</dbReference>
<dbReference type="EMBL" id="MELK01000029">
    <property type="protein sequence ID" value="OFW57902.1"/>
    <property type="molecule type" value="Genomic_DNA"/>
</dbReference>
<dbReference type="Gene3D" id="3.30.1050.10">
    <property type="entry name" value="SCP2 sterol-binding domain"/>
    <property type="match status" value="1"/>
</dbReference>
<dbReference type="InterPro" id="IPR003033">
    <property type="entry name" value="SCP2_sterol-bd_dom"/>
</dbReference>
<feature type="domain" description="SCP2" evidence="1">
    <location>
        <begin position="26"/>
        <end position="92"/>
    </location>
</feature>
<comment type="caution">
    <text evidence="2">The sequence shown here is derived from an EMBL/GenBank/DDBJ whole genome shotgun (WGS) entry which is preliminary data.</text>
</comment>
<name>A0A1F2WM41_9ACTN</name>
<gene>
    <name evidence="2" type="ORF">A2Y75_11735</name>
</gene>